<organism evidence="8 9">
    <name type="scientific">Sporolactobacillus shoreae</name>
    <dbReference type="NCBI Taxonomy" id="1465501"/>
    <lineage>
        <taxon>Bacteria</taxon>
        <taxon>Bacillati</taxon>
        <taxon>Bacillota</taxon>
        <taxon>Bacilli</taxon>
        <taxon>Bacillales</taxon>
        <taxon>Sporolactobacillaceae</taxon>
        <taxon>Sporolactobacillus</taxon>
    </lineage>
</organism>
<sequence length="484" mass="53721">MDQHRTPVFDGLLKYRTDQRFSFHVPGHKDGLIFPEEADPLFRQLLSIDATEVADLDELYHPAGMLREGETLLSDYYGTRASYFLVNGSTAGNLTMVLATCRRGDTVLVARDSHKSVFNALKLAGVRPVFLPPEVDPASGLAAGIDVGAWDAAVRRFPRPRALILTYPNYYGMAAVSTRKLIEKAHACGALVLVDEAHGPHFRLGVPVPPSTLDMGADLVVHSAHKMLPAMTMGAYLHVNTDRVTIEKVAAMREALQTSSPSYPIMASLDLARHYLAVTGSGKLEKWIKSRDRFAKGLRSLKKIRLMEAIPGKYLLDPFKITIELKTEETGFDFQRQLIASGIYPEMADPHRVLFTLGLTDQIDFGPALEEIRKCLIKFHEAPSQGLRGTMYFPAFSTLVRPYEELDCMERGETDLDQAEGQIAAEHVIPYPPGVPVIVHGERITKEQIHAVKDWLRAGAAFQNESVNQGKIITYRAGAFEHES</sequence>
<evidence type="ECO:0000256" key="4">
    <source>
        <dbReference type="ARBA" id="ARBA00022898"/>
    </source>
</evidence>
<evidence type="ECO:0000256" key="1">
    <source>
        <dbReference type="ARBA" id="ARBA00001933"/>
    </source>
</evidence>
<comment type="similarity">
    <text evidence="2">Belongs to the Orn/Lys/Arg decarboxylase class-I family.</text>
</comment>
<proteinExistence type="inferred from homology"/>
<evidence type="ECO:0000256" key="2">
    <source>
        <dbReference type="ARBA" id="ARBA00010671"/>
    </source>
</evidence>
<dbReference type="Pfam" id="PF03711">
    <property type="entry name" value="OKR_DC_1_C"/>
    <property type="match status" value="1"/>
</dbReference>
<dbReference type="InterPro" id="IPR000310">
    <property type="entry name" value="Orn/Lys/Arg_deCO2ase_major_dom"/>
</dbReference>
<evidence type="ECO:0000256" key="5">
    <source>
        <dbReference type="ARBA" id="ARBA00023239"/>
    </source>
</evidence>
<dbReference type="InterPro" id="IPR008286">
    <property type="entry name" value="Prn/Lys/Arg_de-COase_C"/>
</dbReference>
<keyword evidence="9" id="KW-1185">Reference proteome</keyword>
<dbReference type="SUPFAM" id="SSF53383">
    <property type="entry name" value="PLP-dependent transferases"/>
    <property type="match status" value="1"/>
</dbReference>
<keyword evidence="5" id="KW-0456">Lyase</keyword>
<name>A0A4Z0GK98_9BACL</name>
<dbReference type="Proteomes" id="UP000298347">
    <property type="component" value="Unassembled WGS sequence"/>
</dbReference>
<dbReference type="Pfam" id="PF01276">
    <property type="entry name" value="OKR_DC_1"/>
    <property type="match status" value="1"/>
</dbReference>
<dbReference type="EMBL" id="SRJD01000023">
    <property type="protein sequence ID" value="TGA96505.1"/>
    <property type="molecule type" value="Genomic_DNA"/>
</dbReference>
<dbReference type="SUPFAM" id="SSF55904">
    <property type="entry name" value="Ornithine decarboxylase C-terminal domain"/>
    <property type="match status" value="1"/>
</dbReference>
<evidence type="ECO:0000313" key="9">
    <source>
        <dbReference type="Proteomes" id="UP000298347"/>
    </source>
</evidence>
<dbReference type="GO" id="GO:0008483">
    <property type="term" value="F:transaminase activity"/>
    <property type="evidence" value="ECO:0007669"/>
    <property type="project" value="UniProtKB-KW"/>
</dbReference>
<dbReference type="InterPro" id="IPR036633">
    <property type="entry name" value="Prn/Lys/Arg_de-COase_C_sf"/>
</dbReference>
<dbReference type="GO" id="GO:0016831">
    <property type="term" value="F:carboxy-lyase activity"/>
    <property type="evidence" value="ECO:0007669"/>
    <property type="project" value="UniProtKB-KW"/>
</dbReference>
<reference evidence="8 9" key="1">
    <citation type="journal article" date="2015" name="Int. J. Syst. Evol. Microbiol.">
        <title>Sporolactobacillus shoreae sp. nov. and Sporolactobacillus spathodeae sp. nov., two spore-forming lactic acid bacteria isolated from tree barks in Thailand.</title>
        <authorList>
            <person name="Thamacharoensuk T."/>
            <person name="Kitahara M."/>
            <person name="Ohkuma M."/>
            <person name="Thongchul N."/>
            <person name="Tanasupawat S."/>
        </authorList>
    </citation>
    <scope>NUCLEOTIDE SEQUENCE [LARGE SCALE GENOMIC DNA]</scope>
    <source>
        <strain evidence="8 9">BK92</strain>
    </source>
</reference>
<feature type="domain" description="Orn/Lys/Arg decarboxylases family 1 pyridoxal-P attachment site" evidence="6">
    <location>
        <begin position="6"/>
        <end position="308"/>
    </location>
</feature>
<evidence type="ECO:0000259" key="6">
    <source>
        <dbReference type="Pfam" id="PF01276"/>
    </source>
</evidence>
<dbReference type="InterPro" id="IPR015424">
    <property type="entry name" value="PyrdxlP-dep_Trfase"/>
</dbReference>
<keyword evidence="8" id="KW-0808">Transferase</keyword>
<dbReference type="InterPro" id="IPR015421">
    <property type="entry name" value="PyrdxlP-dep_Trfase_major"/>
</dbReference>
<dbReference type="Gene3D" id="3.40.640.10">
    <property type="entry name" value="Type I PLP-dependent aspartate aminotransferase-like (Major domain)"/>
    <property type="match status" value="1"/>
</dbReference>
<accession>A0A4Z0GK98</accession>
<protein>
    <submittedName>
        <fullName evidence="8">Aminotransferase class I/II-fold pyridoxal phosphate-dependent enzyme</fullName>
    </submittedName>
</protein>
<gene>
    <name evidence="8" type="ORF">E4665_15065</name>
</gene>
<evidence type="ECO:0000313" key="8">
    <source>
        <dbReference type="EMBL" id="TGA96505.1"/>
    </source>
</evidence>
<comment type="cofactor">
    <cofactor evidence="1">
        <name>pyridoxal 5'-phosphate</name>
        <dbReference type="ChEBI" id="CHEBI:597326"/>
    </cofactor>
</comment>
<dbReference type="AlphaFoldDB" id="A0A4Z0GK98"/>
<keyword evidence="8" id="KW-0032">Aminotransferase</keyword>
<keyword evidence="4" id="KW-0663">Pyridoxal phosphate</keyword>
<evidence type="ECO:0000256" key="3">
    <source>
        <dbReference type="ARBA" id="ARBA00022793"/>
    </source>
</evidence>
<dbReference type="PANTHER" id="PTHR43277:SF3">
    <property type="entry name" value="DECARBOXYLASE, PUTATIVE-RELATED"/>
    <property type="match status" value="1"/>
</dbReference>
<comment type="caution">
    <text evidence="8">The sequence shown here is derived from an EMBL/GenBank/DDBJ whole genome shotgun (WGS) entry which is preliminary data.</text>
</comment>
<dbReference type="InterPro" id="IPR052357">
    <property type="entry name" value="Orn_Lys_Arg_decarboxylase-I"/>
</dbReference>
<dbReference type="OrthoDB" id="9815233at2"/>
<keyword evidence="3" id="KW-0210">Decarboxylase</keyword>
<dbReference type="PANTHER" id="PTHR43277">
    <property type="entry name" value="ARGININE DECARBOXYLASE"/>
    <property type="match status" value="1"/>
</dbReference>
<evidence type="ECO:0000259" key="7">
    <source>
        <dbReference type="Pfam" id="PF03711"/>
    </source>
</evidence>
<dbReference type="Gene3D" id="3.90.105.10">
    <property type="entry name" value="Molybdopterin biosynthesis moea protein, domain 2"/>
    <property type="match status" value="1"/>
</dbReference>
<feature type="domain" description="Orn/Lys/Arg decarboxylase C-terminal" evidence="7">
    <location>
        <begin position="402"/>
        <end position="464"/>
    </location>
</feature>
<dbReference type="RefSeq" id="WP_135349623.1">
    <property type="nucleotide sequence ID" value="NZ_SRJD01000023.1"/>
</dbReference>